<name>A0AAW8E8B9_VARPD</name>
<comment type="caution">
    <text evidence="1">The sequence shown here is derived from an EMBL/GenBank/DDBJ whole genome shotgun (WGS) entry which is preliminary data.</text>
</comment>
<evidence type="ECO:0000313" key="1">
    <source>
        <dbReference type="EMBL" id="MDP9968804.1"/>
    </source>
</evidence>
<evidence type="ECO:0000313" key="2">
    <source>
        <dbReference type="Proteomes" id="UP001224845"/>
    </source>
</evidence>
<dbReference type="Proteomes" id="UP001224845">
    <property type="component" value="Unassembled WGS sequence"/>
</dbReference>
<proteinExistence type="predicted"/>
<reference evidence="1" key="1">
    <citation type="submission" date="2023-07" db="EMBL/GenBank/DDBJ databases">
        <title>Sorghum-associated microbial communities from plants grown in Nebraska, USA.</title>
        <authorList>
            <person name="Schachtman D."/>
        </authorList>
    </citation>
    <scope>NUCLEOTIDE SEQUENCE</scope>
    <source>
        <strain evidence="1">DS3315</strain>
    </source>
</reference>
<organism evidence="1 2">
    <name type="scientific">Variovorax paradoxus</name>
    <dbReference type="NCBI Taxonomy" id="34073"/>
    <lineage>
        <taxon>Bacteria</taxon>
        <taxon>Pseudomonadati</taxon>
        <taxon>Pseudomonadota</taxon>
        <taxon>Betaproteobacteria</taxon>
        <taxon>Burkholderiales</taxon>
        <taxon>Comamonadaceae</taxon>
        <taxon>Variovorax</taxon>
    </lineage>
</organism>
<gene>
    <name evidence="1" type="ORF">J2W39_000027</name>
</gene>
<sequence>MLLLQSCARVGKKRIASWEAASGGAVFDAPRHGYTRALLEATPQPLASLALPEAQSLPEEIFA</sequence>
<dbReference type="EMBL" id="JAUSRV010000001">
    <property type="protein sequence ID" value="MDP9968804.1"/>
    <property type="molecule type" value="Genomic_DNA"/>
</dbReference>
<dbReference type="AlphaFoldDB" id="A0AAW8E8B9"/>
<protein>
    <submittedName>
        <fullName evidence="1">ABC-type oligopeptide transport system ATPase subunit</fullName>
    </submittedName>
</protein>
<accession>A0AAW8E8B9</accession>
<dbReference type="RefSeq" id="WP_307591355.1">
    <property type="nucleotide sequence ID" value="NZ_JAUSRV010000001.1"/>
</dbReference>